<reference evidence="1" key="1">
    <citation type="submission" date="2024-07" db="EMBL/GenBank/DDBJ databases">
        <title>Metagenome and Metagenome-Assembled Genomes of Archaea from a hot spring from the geothermal field of Los Azufres, Mexico.</title>
        <authorList>
            <person name="Marin-Paredes R."/>
            <person name="Martinez-Romero E."/>
            <person name="Servin-Garciduenas L.E."/>
        </authorList>
    </citation>
    <scope>NUCLEOTIDE SEQUENCE</scope>
</reference>
<gene>
    <name evidence="1" type="ORF">TU35_008300</name>
</gene>
<accession>A0ACC6V2R5</accession>
<comment type="caution">
    <text evidence="1">The sequence shown here is derived from an EMBL/GenBank/DDBJ whole genome shotgun (WGS) entry which is preliminary data.</text>
</comment>
<protein>
    <submittedName>
        <fullName evidence="1">dTDP-4-dehydrorhamnose 3,5-epimerase family protein</fullName>
    </submittedName>
</protein>
<organism evidence="1 2">
    <name type="scientific">Thermoproteus sp. AZ2</name>
    <dbReference type="NCBI Taxonomy" id="1609232"/>
    <lineage>
        <taxon>Archaea</taxon>
        <taxon>Thermoproteota</taxon>
        <taxon>Thermoprotei</taxon>
        <taxon>Thermoproteales</taxon>
        <taxon>Thermoproteaceae</taxon>
        <taxon>Thermoproteus</taxon>
    </lineage>
</organism>
<feature type="non-terminal residue" evidence="1">
    <location>
        <position position="1"/>
    </location>
</feature>
<dbReference type="Proteomes" id="UP000033636">
    <property type="component" value="Unassembled WGS sequence"/>
</dbReference>
<name>A0ACC6V2R5_9CREN</name>
<proteinExistence type="predicted"/>
<evidence type="ECO:0000313" key="1">
    <source>
        <dbReference type="EMBL" id="MFB6491216.1"/>
    </source>
</evidence>
<sequence>EYDPERDKCVRWDDPSIGVKWPAPDKAILSDRDRACPPLAEAPNNFEYP</sequence>
<evidence type="ECO:0000313" key="2">
    <source>
        <dbReference type="Proteomes" id="UP000033636"/>
    </source>
</evidence>
<dbReference type="EMBL" id="JZWT02000024">
    <property type="protein sequence ID" value="MFB6491216.1"/>
    <property type="molecule type" value="Genomic_DNA"/>
</dbReference>